<keyword evidence="5" id="KW-0611">Plant defense</keyword>
<dbReference type="FunFam" id="1.10.10.10:FF:000322">
    <property type="entry name" value="Probable disease resistance protein At1g63360"/>
    <property type="match status" value="1"/>
</dbReference>
<sequence>MGEPRRPIDLCDRVKTGYYSNKGRGQGIGALITVLFEKLASGDLIKLARSAGIHSELKKVRENLSLIRAVLVDASQKHITDTSVELWLKKLHHLAYEIEDVLDDLVTEATRRRLNQKSYASTSTSREGDKEALLSKLLVSESSSSQNINVVSIVGLGGIGKTTLCKLLYNDEKVKSYFELMSWVCVSEEFDIFSISKAIFKDVCKEDKKFETLNPLQEALKEKLAKKRFLIVLDDVWNEDYNKWEHLQLPFTVGAPGSKILVTTRKKMVELVMDSVQSYPLDLLSGEDSLSLFTQHASGKQNFDVNQKLKIHGEDIVKKCGRLPLALRTLGRVFRTKLDDEEWNELLSSEIWNSHNESQILPALKLSYYDLPPHLKQIFAYCSLFPKDYMFDKDELVQLWMAEGFLHMSNGNKSMEIFGREGFEELVSRSFFQHSTNGKSIYTMHDLINDLARSVAGEFFLMLDNKMDINSENEDLEKFHHISFINEPFELQKRFKELQRARCLRTFLAVQVRRFSWNVFYVSPKVLTETVPQLRLLRVLSLADYRITKVPPSVCSLKHLRYINFSNTGITCLPEDFGDLNLQSLLLSSCYNLSSLPKSTTKLINLRHLDISSTPKLKKMPLGIGGLTCLQTLSKVIIGEADEFKIFDFKGLLNIQGQISIEGLQKVRNAVEAKDAELHQKKGIYDLQLEWSDVFVGYRNEIIECEVLDGLRPFEKLRRLSIEGYMGKEFPSWVGDSSFVCLTQLTLLGCKSCKYLPALGYLPSLQNLFVGSMDGLKRLGFEFFWHLNSCHVVAFPSLEVLNFQYMESWVEWSTSGSDIAGAFPCLREIYIINCPKLDVVTVELTTLSLRVLHVEGCSLAMLRSMVGMSSSIARLKMKNIKGLTELDGEILRGLKTVEYLDISCCDELISIWESKAVTREIFSNLQKLTVCWCKQLLSLGDEEVHFVTDVEIRFCESLESYNCPSSIEKLGISNCPSFTSLTFPTMDGLPSTLKSLQIQIVIIWRLVIYGCDNIESFPDNGYGFLPSCCLRHLSIFNYSRVVTFAKTEEADTSLSSFLLPPSLTYLYLDGFKELESLSKGMQHLTCLQHLYIFRCPKLRDLPETLLPSLSSLIMISENISKELRKKCSRNKRGKYWSFISQIPNLNIGID</sequence>
<evidence type="ECO:0000256" key="2">
    <source>
        <dbReference type="ARBA" id="ARBA00022614"/>
    </source>
</evidence>
<name>A0A5N6NNC9_9ASTR</name>
<dbReference type="InterPro" id="IPR027417">
    <property type="entry name" value="P-loop_NTPase"/>
</dbReference>
<dbReference type="InterPro" id="IPR056789">
    <property type="entry name" value="LRR_R13L1-DRL21"/>
</dbReference>
<dbReference type="InterPro" id="IPR002182">
    <property type="entry name" value="NB-ARC"/>
</dbReference>
<accession>A0A5N6NNC9</accession>
<evidence type="ECO:0000259" key="9">
    <source>
        <dbReference type="Pfam" id="PF23559"/>
    </source>
</evidence>
<gene>
    <name evidence="11" type="ORF">E3N88_18443</name>
</gene>
<keyword evidence="2" id="KW-0433">Leucine-rich repeat</keyword>
<evidence type="ECO:0000256" key="6">
    <source>
        <dbReference type="ARBA" id="ARBA00022840"/>
    </source>
</evidence>
<evidence type="ECO:0000313" key="12">
    <source>
        <dbReference type="Proteomes" id="UP000326396"/>
    </source>
</evidence>
<organism evidence="11 12">
    <name type="scientific">Mikania micrantha</name>
    <name type="common">bitter vine</name>
    <dbReference type="NCBI Taxonomy" id="192012"/>
    <lineage>
        <taxon>Eukaryota</taxon>
        <taxon>Viridiplantae</taxon>
        <taxon>Streptophyta</taxon>
        <taxon>Embryophyta</taxon>
        <taxon>Tracheophyta</taxon>
        <taxon>Spermatophyta</taxon>
        <taxon>Magnoliopsida</taxon>
        <taxon>eudicotyledons</taxon>
        <taxon>Gunneridae</taxon>
        <taxon>Pentapetalae</taxon>
        <taxon>asterids</taxon>
        <taxon>campanulids</taxon>
        <taxon>Asterales</taxon>
        <taxon>Asteraceae</taxon>
        <taxon>Asteroideae</taxon>
        <taxon>Heliantheae alliance</taxon>
        <taxon>Eupatorieae</taxon>
        <taxon>Mikania</taxon>
    </lineage>
</organism>
<dbReference type="PRINTS" id="PR00364">
    <property type="entry name" value="DISEASERSIST"/>
</dbReference>
<dbReference type="PANTHER" id="PTHR36766">
    <property type="entry name" value="PLANT BROAD-SPECTRUM MILDEW RESISTANCE PROTEIN RPW8"/>
    <property type="match status" value="1"/>
</dbReference>
<dbReference type="AlphaFoldDB" id="A0A5N6NNC9"/>
<evidence type="ECO:0008006" key="13">
    <source>
        <dbReference type="Google" id="ProtNLM"/>
    </source>
</evidence>
<proteinExistence type="inferred from homology"/>
<dbReference type="Gene3D" id="3.80.10.10">
    <property type="entry name" value="Ribonuclease Inhibitor"/>
    <property type="match status" value="3"/>
</dbReference>
<dbReference type="OrthoDB" id="1896560at2759"/>
<dbReference type="Pfam" id="PF13855">
    <property type="entry name" value="LRR_8"/>
    <property type="match status" value="1"/>
</dbReference>
<evidence type="ECO:0000256" key="3">
    <source>
        <dbReference type="ARBA" id="ARBA00022737"/>
    </source>
</evidence>
<comment type="caution">
    <text evidence="11">The sequence shown here is derived from an EMBL/GenBank/DDBJ whole genome shotgun (WGS) entry which is preliminary data.</text>
</comment>
<dbReference type="GO" id="GO:0005524">
    <property type="term" value="F:ATP binding"/>
    <property type="evidence" value="ECO:0007669"/>
    <property type="project" value="UniProtKB-KW"/>
</dbReference>
<evidence type="ECO:0000259" key="8">
    <source>
        <dbReference type="Pfam" id="PF18052"/>
    </source>
</evidence>
<dbReference type="Pfam" id="PF25019">
    <property type="entry name" value="LRR_R13L1-DRL21"/>
    <property type="match status" value="1"/>
</dbReference>
<feature type="domain" description="NB-ARC" evidence="7">
    <location>
        <begin position="128"/>
        <end position="298"/>
    </location>
</feature>
<keyword evidence="6" id="KW-0067">ATP-binding</keyword>
<dbReference type="GO" id="GO:0051607">
    <property type="term" value="P:defense response to virus"/>
    <property type="evidence" value="ECO:0007669"/>
    <property type="project" value="UniProtKB-ARBA"/>
</dbReference>
<dbReference type="EMBL" id="SZYD01000010">
    <property type="protein sequence ID" value="KAD4981772.1"/>
    <property type="molecule type" value="Genomic_DNA"/>
</dbReference>
<feature type="domain" description="Disease resistance protein winged helix" evidence="9">
    <location>
        <begin position="384"/>
        <end position="452"/>
    </location>
</feature>
<keyword evidence="3" id="KW-0677">Repeat</keyword>
<feature type="domain" description="Disease resistance N-terminal" evidence="8">
    <location>
        <begin position="29"/>
        <end position="117"/>
    </location>
</feature>
<dbReference type="InterPro" id="IPR032675">
    <property type="entry name" value="LRR_dom_sf"/>
</dbReference>
<comment type="similarity">
    <text evidence="1">Belongs to the disease resistance NB-LRR family.</text>
</comment>
<dbReference type="Gene3D" id="3.40.50.300">
    <property type="entry name" value="P-loop containing nucleotide triphosphate hydrolases"/>
    <property type="match status" value="1"/>
</dbReference>
<dbReference type="GO" id="GO:0043531">
    <property type="term" value="F:ADP binding"/>
    <property type="evidence" value="ECO:0007669"/>
    <property type="project" value="InterPro"/>
</dbReference>
<dbReference type="InterPro" id="IPR041118">
    <property type="entry name" value="Rx_N"/>
</dbReference>
<dbReference type="InterPro" id="IPR058922">
    <property type="entry name" value="WHD_DRP"/>
</dbReference>
<keyword evidence="4" id="KW-0547">Nucleotide-binding</keyword>
<dbReference type="InterPro" id="IPR001611">
    <property type="entry name" value="Leu-rich_rpt"/>
</dbReference>
<evidence type="ECO:0000256" key="5">
    <source>
        <dbReference type="ARBA" id="ARBA00022821"/>
    </source>
</evidence>
<evidence type="ECO:0000313" key="11">
    <source>
        <dbReference type="EMBL" id="KAD4981772.1"/>
    </source>
</evidence>
<evidence type="ECO:0000259" key="10">
    <source>
        <dbReference type="Pfam" id="PF25019"/>
    </source>
</evidence>
<feature type="domain" description="R13L1/DRL21-like LRR repeat region" evidence="10">
    <location>
        <begin position="649"/>
        <end position="773"/>
    </location>
</feature>
<dbReference type="SUPFAM" id="SSF52540">
    <property type="entry name" value="P-loop containing nucleoside triphosphate hydrolases"/>
    <property type="match status" value="1"/>
</dbReference>
<evidence type="ECO:0000259" key="7">
    <source>
        <dbReference type="Pfam" id="PF00931"/>
    </source>
</evidence>
<protein>
    <recommendedName>
        <fullName evidence="13">NB-ARC domain-containing protein</fullName>
    </recommendedName>
</protein>
<keyword evidence="12" id="KW-1185">Reference proteome</keyword>
<dbReference type="InterPro" id="IPR036388">
    <property type="entry name" value="WH-like_DNA-bd_sf"/>
</dbReference>
<dbReference type="PANTHER" id="PTHR36766:SF61">
    <property type="entry name" value="NB-ARC DOMAIN DISEASE RESISTANCE PROTEIN"/>
    <property type="match status" value="1"/>
</dbReference>
<dbReference type="Pfam" id="PF00931">
    <property type="entry name" value="NB-ARC"/>
    <property type="match status" value="1"/>
</dbReference>
<dbReference type="Pfam" id="PF23559">
    <property type="entry name" value="WHD_DRP"/>
    <property type="match status" value="1"/>
</dbReference>
<dbReference type="Proteomes" id="UP000326396">
    <property type="component" value="Linkage Group LG18"/>
</dbReference>
<dbReference type="Gene3D" id="1.10.10.10">
    <property type="entry name" value="Winged helix-like DNA-binding domain superfamily/Winged helix DNA-binding domain"/>
    <property type="match status" value="1"/>
</dbReference>
<reference evidence="11 12" key="1">
    <citation type="submission" date="2019-05" db="EMBL/GenBank/DDBJ databases">
        <title>Mikania micrantha, genome provides insights into the molecular mechanism of rapid growth.</title>
        <authorList>
            <person name="Liu B."/>
        </authorList>
    </citation>
    <scope>NUCLEOTIDE SEQUENCE [LARGE SCALE GENOMIC DNA]</scope>
    <source>
        <strain evidence="11">NLD-2019</strain>
        <tissue evidence="11">Leaf</tissue>
    </source>
</reference>
<evidence type="ECO:0000256" key="4">
    <source>
        <dbReference type="ARBA" id="ARBA00022741"/>
    </source>
</evidence>
<evidence type="ECO:0000256" key="1">
    <source>
        <dbReference type="ARBA" id="ARBA00008894"/>
    </source>
</evidence>
<dbReference type="Pfam" id="PF18052">
    <property type="entry name" value="Rx_N"/>
    <property type="match status" value="1"/>
</dbReference>
<dbReference type="SUPFAM" id="SSF52058">
    <property type="entry name" value="L domain-like"/>
    <property type="match status" value="2"/>
</dbReference>
<dbReference type="FunFam" id="3.40.50.300:FF:001091">
    <property type="entry name" value="Probable disease resistance protein At1g61300"/>
    <property type="match status" value="1"/>
</dbReference>